<dbReference type="Pfam" id="PF02141">
    <property type="entry name" value="DENN"/>
    <property type="match status" value="1"/>
</dbReference>
<reference evidence="2" key="1">
    <citation type="submission" date="2012-04" db="EMBL/GenBank/DDBJ databases">
        <title>The Genome Sequence of Loa loa.</title>
        <authorList>
            <consortium name="The Broad Institute Genome Sequencing Platform"/>
            <consortium name="Broad Institute Genome Sequencing Center for Infectious Disease"/>
            <person name="Nutman T.B."/>
            <person name="Fink D.L."/>
            <person name="Russ C."/>
            <person name="Young S."/>
            <person name="Zeng Q."/>
            <person name="Gargeya S."/>
            <person name="Alvarado L."/>
            <person name="Berlin A."/>
            <person name="Chapman S.B."/>
            <person name="Chen Z."/>
            <person name="Freedman E."/>
            <person name="Gellesch M."/>
            <person name="Goldberg J."/>
            <person name="Griggs A."/>
            <person name="Gujja S."/>
            <person name="Heilman E.R."/>
            <person name="Heiman D."/>
            <person name="Howarth C."/>
            <person name="Mehta T."/>
            <person name="Neiman D."/>
            <person name="Pearson M."/>
            <person name="Roberts A."/>
            <person name="Saif S."/>
            <person name="Shea T."/>
            <person name="Shenoy N."/>
            <person name="Sisk P."/>
            <person name="Stolte C."/>
            <person name="Sykes S."/>
            <person name="White J."/>
            <person name="Yandava C."/>
            <person name="Haas B."/>
            <person name="Henn M.R."/>
            <person name="Nusbaum C."/>
            <person name="Birren B."/>
        </authorList>
    </citation>
    <scope>NUCLEOTIDE SEQUENCE [LARGE SCALE GENOMIC DNA]</scope>
</reference>
<dbReference type="InterPro" id="IPR043153">
    <property type="entry name" value="DENN_C"/>
</dbReference>
<dbReference type="AlphaFoldDB" id="A0A1S0U3R0"/>
<dbReference type="InterPro" id="IPR051942">
    <property type="entry name" value="DENN_domain_containing_2"/>
</dbReference>
<organism evidence="2">
    <name type="scientific">Loa loa</name>
    <name type="common">Eye worm</name>
    <name type="synonym">Filaria loa</name>
    <dbReference type="NCBI Taxonomy" id="7209"/>
    <lineage>
        <taxon>Eukaryota</taxon>
        <taxon>Metazoa</taxon>
        <taxon>Ecdysozoa</taxon>
        <taxon>Nematoda</taxon>
        <taxon>Chromadorea</taxon>
        <taxon>Rhabditida</taxon>
        <taxon>Spirurina</taxon>
        <taxon>Spiruromorpha</taxon>
        <taxon>Filarioidea</taxon>
        <taxon>Onchocercidae</taxon>
        <taxon>Loa</taxon>
    </lineage>
</organism>
<evidence type="ECO:0000313" key="2">
    <source>
        <dbReference type="EMBL" id="EFO24428.2"/>
    </source>
</evidence>
<dbReference type="PANTHER" id="PTHR15288">
    <property type="entry name" value="DENN DOMAIN-CONTAINING PROTEIN 2"/>
    <property type="match status" value="1"/>
</dbReference>
<proteinExistence type="predicted"/>
<dbReference type="PROSITE" id="PS50211">
    <property type="entry name" value="DENN"/>
    <property type="match status" value="1"/>
</dbReference>
<accession>A0A1S0U3R0</accession>
<name>A0A1S0U3R0_LOALO</name>
<sequence length="296" mass="32940">MGPEVTVAIIGALLAEQRVIIVGGSVQCVCHAVQSVACLLHPFSWPYTLIPVLPDSLLEIVNSPTPYLMGLLRTNMYKLKPLVVKDKNRRTDDLTQEDLVIVDLDGGIFVPQLTEMYAANENADFKAKNAFALCEKLLVPRKLAVSLATKLKEAIAVGEGPRADFLLQKAMLSWFAALIWPYKSCGFYAAFIAESNGDFESIRTSKAQLVASHSSKSARRFTEWFVETGIFREWIRRKVTSVSEMNNTIPHNVENVANQKFDECVIAVTPQVSQMGVTNIFAKAHNLIFRSHLLKL</sequence>
<dbReference type="EMBL" id="JH712236">
    <property type="protein sequence ID" value="EFO24428.2"/>
    <property type="molecule type" value="Genomic_DNA"/>
</dbReference>
<dbReference type="KEGG" id="loa:LOAG_04053"/>
<evidence type="ECO:0000259" key="1">
    <source>
        <dbReference type="PROSITE" id="PS50211"/>
    </source>
</evidence>
<feature type="domain" description="UDENN" evidence="1">
    <location>
        <begin position="1"/>
        <end position="247"/>
    </location>
</feature>
<gene>
    <name evidence="2" type="ORF">LOAG_04053</name>
</gene>
<dbReference type="OrthoDB" id="10266080at2759"/>
<dbReference type="PANTHER" id="PTHR15288:SF0">
    <property type="entry name" value="UDENN DOMAIN-CONTAINING PROTEIN"/>
    <property type="match status" value="1"/>
</dbReference>
<dbReference type="InParanoid" id="A0A1S0U3R0"/>
<dbReference type="RefSeq" id="XP_003139638.2">
    <property type="nucleotide sequence ID" value="XM_003139590.2"/>
</dbReference>
<dbReference type="CTD" id="9941457"/>
<dbReference type="InterPro" id="IPR037516">
    <property type="entry name" value="Tripartite_DENN"/>
</dbReference>
<dbReference type="OMA" id="FITHREV"/>
<dbReference type="InterPro" id="IPR001194">
    <property type="entry name" value="cDENN_dom"/>
</dbReference>
<protein>
    <submittedName>
        <fullName evidence="2">p70</fullName>
    </submittedName>
</protein>
<dbReference type="GeneID" id="9941457"/>
<dbReference type="Gene3D" id="3.40.50.11500">
    <property type="match status" value="1"/>
</dbReference>